<protein>
    <recommendedName>
        <fullName evidence="4">FAD-binding domain-containing protein</fullName>
    </recommendedName>
</protein>
<evidence type="ECO:0000256" key="3">
    <source>
        <dbReference type="ARBA" id="ARBA00023002"/>
    </source>
</evidence>
<dbReference type="Gene3D" id="3.50.50.60">
    <property type="entry name" value="FAD/NAD(P)-binding domain"/>
    <property type="match status" value="1"/>
</dbReference>
<keyword evidence="6" id="KW-1185">Reference proteome</keyword>
<keyword evidence="2" id="KW-0274">FAD</keyword>
<evidence type="ECO:0000259" key="4">
    <source>
        <dbReference type="Pfam" id="PF01494"/>
    </source>
</evidence>
<organism evidence="5 6">
    <name type="scientific">Zasmidium cellare</name>
    <name type="common">Wine cellar mold</name>
    <name type="synonym">Racodium cellare</name>
    <dbReference type="NCBI Taxonomy" id="395010"/>
    <lineage>
        <taxon>Eukaryota</taxon>
        <taxon>Fungi</taxon>
        <taxon>Dikarya</taxon>
        <taxon>Ascomycota</taxon>
        <taxon>Pezizomycotina</taxon>
        <taxon>Dothideomycetes</taxon>
        <taxon>Dothideomycetidae</taxon>
        <taxon>Mycosphaerellales</taxon>
        <taxon>Mycosphaerellaceae</taxon>
        <taxon>Zasmidium</taxon>
    </lineage>
</organism>
<comment type="caution">
    <text evidence="5">The sequence shown here is derived from an EMBL/GenBank/DDBJ whole genome shotgun (WGS) entry which is preliminary data.</text>
</comment>
<keyword evidence="1" id="KW-0285">Flavoprotein</keyword>
<reference evidence="5 6" key="1">
    <citation type="journal article" date="2023" name="G3 (Bethesda)">
        <title>A chromosome-level genome assembly of Zasmidium syzygii isolated from banana leaves.</title>
        <authorList>
            <person name="van Westerhoven A.C."/>
            <person name="Mehrabi R."/>
            <person name="Talebi R."/>
            <person name="Steentjes M.B.F."/>
            <person name="Corcolon B."/>
            <person name="Chong P.A."/>
            <person name="Kema G.H.J."/>
            <person name="Seidl M.F."/>
        </authorList>
    </citation>
    <scope>NUCLEOTIDE SEQUENCE [LARGE SCALE GENOMIC DNA]</scope>
    <source>
        <strain evidence="5 6">P124</strain>
    </source>
</reference>
<dbReference type="PANTHER" id="PTHR46720:SF3">
    <property type="entry name" value="FAD-BINDING DOMAIN-CONTAINING PROTEIN-RELATED"/>
    <property type="match status" value="1"/>
</dbReference>
<evidence type="ECO:0000313" key="5">
    <source>
        <dbReference type="EMBL" id="KAK4502071.1"/>
    </source>
</evidence>
<gene>
    <name evidence="5" type="ORF">PRZ48_007882</name>
</gene>
<accession>A0ABR0ELN7</accession>
<feature type="domain" description="FAD-binding" evidence="4">
    <location>
        <begin position="307"/>
        <end position="377"/>
    </location>
</feature>
<sequence length="430" mass="47089">MSSTNARPPLEIAIAGGGIAAMCLARALADLPNLRVQIFEARQDPGEDGQAFGLGSNAQKALEMMDPILRSAVDRAGGVRMDPSARIMLATPERGLGKWVADIGHKNPQIIVGRGAFQRELQKTIANIPIHMGRRIMKVEDEATATSKPGEMRLHLEDGSSILVDAVIGCDGVNSVVRTAVLLPEYPDSVKSSGTGSYHSRTIVPMEDGIEAFGDEYCDLKVQNVWIADRCVVLTDRFDSGRKMQIITSWGVKGERRWNRDQDWGELEGEVLKKDLEVEFGEFGSQVWKAFKNQPKIYAGAIKRHAETPTYVKGRMCLLGDAAQTISPAQGAGAGQAIEDALSLAIVMALVKSPEDISKAFRVYDGVRRPRRSDVARSSGEAGIFLHGRLEGVGLDVERMREYLGTWADNVHNYDLQKMVRALKEGMNKD</sequence>
<dbReference type="PRINTS" id="PR00420">
    <property type="entry name" value="RNGMNOXGNASE"/>
</dbReference>
<dbReference type="Proteomes" id="UP001305779">
    <property type="component" value="Unassembled WGS sequence"/>
</dbReference>
<dbReference type="PANTHER" id="PTHR46720">
    <property type="entry name" value="HYDROXYLASE, PUTATIVE (AFU_ORTHOLOGUE AFUA_3G01460)-RELATED"/>
    <property type="match status" value="1"/>
</dbReference>
<keyword evidence="3" id="KW-0560">Oxidoreductase</keyword>
<dbReference type="InterPro" id="IPR051104">
    <property type="entry name" value="FAD_monoxygenase"/>
</dbReference>
<name>A0ABR0ELN7_ZASCE</name>
<dbReference type="Pfam" id="PF13450">
    <property type="entry name" value="NAD_binding_8"/>
    <property type="match status" value="1"/>
</dbReference>
<dbReference type="InterPro" id="IPR036188">
    <property type="entry name" value="FAD/NAD-bd_sf"/>
</dbReference>
<dbReference type="SUPFAM" id="SSF51905">
    <property type="entry name" value="FAD/NAD(P)-binding domain"/>
    <property type="match status" value="1"/>
</dbReference>
<evidence type="ECO:0000256" key="1">
    <source>
        <dbReference type="ARBA" id="ARBA00022630"/>
    </source>
</evidence>
<evidence type="ECO:0000256" key="2">
    <source>
        <dbReference type="ARBA" id="ARBA00022827"/>
    </source>
</evidence>
<dbReference type="InterPro" id="IPR002938">
    <property type="entry name" value="FAD-bd"/>
</dbReference>
<proteinExistence type="predicted"/>
<dbReference type="Pfam" id="PF01494">
    <property type="entry name" value="FAD_binding_3"/>
    <property type="match status" value="1"/>
</dbReference>
<dbReference type="EMBL" id="JAXOVC010000005">
    <property type="protein sequence ID" value="KAK4502071.1"/>
    <property type="molecule type" value="Genomic_DNA"/>
</dbReference>
<evidence type="ECO:0000313" key="6">
    <source>
        <dbReference type="Proteomes" id="UP001305779"/>
    </source>
</evidence>